<dbReference type="EMBL" id="PGWX01000012">
    <property type="protein sequence ID" value="PPJ80689.1"/>
    <property type="molecule type" value="Genomic_DNA"/>
</dbReference>
<sequence>LGLGRVRGQTWTQDSEQRTQHERAGGEMRHPADGGVARHLDDVGEQLRKRDGPMAEQHVGGFDDRDRQSGRETGDQTLLYA</sequence>
<evidence type="ECO:0000313" key="3">
    <source>
        <dbReference type="Proteomes" id="UP000238153"/>
    </source>
</evidence>
<organism evidence="2 3">
    <name type="scientific">Staphylococcus haemolyticus</name>
    <dbReference type="NCBI Taxonomy" id="1283"/>
    <lineage>
        <taxon>Bacteria</taxon>
        <taxon>Bacillati</taxon>
        <taxon>Bacillota</taxon>
        <taxon>Bacilli</taxon>
        <taxon>Bacillales</taxon>
        <taxon>Staphylococcaceae</taxon>
        <taxon>Staphylococcus</taxon>
    </lineage>
</organism>
<feature type="non-terminal residue" evidence="2">
    <location>
        <position position="1"/>
    </location>
</feature>
<dbReference type="AlphaFoldDB" id="A0A7Z1N8F7"/>
<protein>
    <submittedName>
        <fullName evidence="2">Uncharacterized protein</fullName>
    </submittedName>
</protein>
<evidence type="ECO:0000313" key="2">
    <source>
        <dbReference type="EMBL" id="PPJ80689.1"/>
    </source>
</evidence>
<proteinExistence type="predicted"/>
<comment type="caution">
    <text evidence="2">The sequence shown here is derived from an EMBL/GenBank/DDBJ whole genome shotgun (WGS) entry which is preliminary data.</text>
</comment>
<accession>A0A7Z1N8F7</accession>
<feature type="compositionally biased region" description="Basic and acidic residues" evidence="1">
    <location>
        <begin position="61"/>
        <end position="74"/>
    </location>
</feature>
<feature type="compositionally biased region" description="Basic and acidic residues" evidence="1">
    <location>
        <begin position="15"/>
        <end position="53"/>
    </location>
</feature>
<dbReference type="Proteomes" id="UP000238153">
    <property type="component" value="Unassembled WGS sequence"/>
</dbReference>
<feature type="region of interest" description="Disordered" evidence="1">
    <location>
        <begin position="1"/>
        <end position="81"/>
    </location>
</feature>
<reference evidence="2 3" key="1">
    <citation type="submission" date="2017-11" db="EMBL/GenBank/DDBJ databases">
        <authorList>
            <person name="Founou R.C."/>
            <person name="Founou L."/>
            <person name="Allam M."/>
            <person name="Ismail A."/>
            <person name="Essack S.Y."/>
        </authorList>
    </citation>
    <scope>NUCLEOTIDE SEQUENCE [LARGE SCALE GENOMIC DNA]</scope>
    <source>
        <strain evidence="2 3">G811N2B1</strain>
    </source>
</reference>
<gene>
    <name evidence="2" type="ORF">CV019_00095</name>
</gene>
<evidence type="ECO:0000256" key="1">
    <source>
        <dbReference type="SAM" id="MobiDB-lite"/>
    </source>
</evidence>
<name>A0A7Z1N8F7_STAHA</name>